<evidence type="ECO:0000313" key="2">
    <source>
        <dbReference type="Proteomes" id="UP000829925"/>
    </source>
</evidence>
<organism evidence="1 2">
    <name type="scientific">Hymenobacter aerilatus</name>
    <dbReference type="NCBI Taxonomy" id="2932251"/>
    <lineage>
        <taxon>Bacteria</taxon>
        <taxon>Pseudomonadati</taxon>
        <taxon>Bacteroidota</taxon>
        <taxon>Cytophagia</taxon>
        <taxon>Cytophagales</taxon>
        <taxon>Hymenobacteraceae</taxon>
        <taxon>Hymenobacter</taxon>
    </lineage>
</organism>
<protein>
    <submittedName>
        <fullName evidence="1">Uncharacterized protein</fullName>
    </submittedName>
</protein>
<proteinExistence type="predicted"/>
<dbReference type="Proteomes" id="UP000829925">
    <property type="component" value="Chromosome"/>
</dbReference>
<accession>A0A8T9SY97</accession>
<keyword evidence="2" id="KW-1185">Reference proteome</keyword>
<dbReference type="KEGG" id="haei:MUN82_04515"/>
<gene>
    <name evidence="1" type="ORF">MUN82_04515</name>
</gene>
<evidence type="ECO:0000313" key="1">
    <source>
        <dbReference type="EMBL" id="UOR06361.1"/>
    </source>
</evidence>
<sequence>MNNAVRRIVPFDGSYAQANKHFTVSKYLAYFITAVALTLSIIERNKLVTDDTARTLGACNALLVIAYLVAEYRGHLLYVQAETKRRFDFVDNSFGTTFSEANSEGYYTNTEAQAGLYRMALNNFENSFTSQHNLDQMLPKVGIKNGFIVAAYCLSAAIGDKHTVRVIAESIIAASFALELIKLWYFTAEVRNINLSWRTLFQDTIPDSLNEKKVAQMVMHVLRYETIVAWASIPLDMEFFGKNRERLDDLWKEQKKRLGIS</sequence>
<reference evidence="1 2" key="1">
    <citation type="submission" date="2022-04" db="EMBL/GenBank/DDBJ databases">
        <title>Hymenobacter sp. isolated from the air.</title>
        <authorList>
            <person name="Won M."/>
            <person name="Lee C.-M."/>
            <person name="Woen H.-Y."/>
            <person name="Kwon S.-W."/>
        </authorList>
    </citation>
    <scope>NUCLEOTIDE SEQUENCE [LARGE SCALE GENOMIC DNA]</scope>
    <source>
        <strain evidence="2">5413 J-13</strain>
    </source>
</reference>
<name>A0A8T9SY97_9BACT</name>
<dbReference type="RefSeq" id="WP_245095321.1">
    <property type="nucleotide sequence ID" value="NZ_CP095053.1"/>
</dbReference>
<dbReference type="EMBL" id="CP095053">
    <property type="protein sequence ID" value="UOR06361.1"/>
    <property type="molecule type" value="Genomic_DNA"/>
</dbReference>
<dbReference type="AlphaFoldDB" id="A0A8T9SY97"/>